<protein>
    <submittedName>
        <fullName evidence="2">Uncharacterized protein</fullName>
    </submittedName>
</protein>
<dbReference type="Proteomes" id="UP001203852">
    <property type="component" value="Unassembled WGS sequence"/>
</dbReference>
<sequence>MLWLSILIAVFTASILSSASPTTAQDAKTRSEILSSLKLDDFGFVHFADDGVARSYAGNGTVIDYAPLTNEYLMETAQVNRPFISNQSYQHLLEVWDGVDGHNVTFPEQIFDPPASIRPPASDFTQSPDQSEAAVSGAEDLNVRQFACVGTRCRYSRNCRIAGCNGCGKLDLTIKGFICYI</sequence>
<name>A0AAN6DQ99_9EURO</name>
<proteinExistence type="predicted"/>
<evidence type="ECO:0000313" key="2">
    <source>
        <dbReference type="EMBL" id="KAI1610664.1"/>
    </source>
</evidence>
<feature type="chain" id="PRO_5042888786" evidence="1">
    <location>
        <begin position="20"/>
        <end position="181"/>
    </location>
</feature>
<accession>A0AAN6DQ99</accession>
<reference evidence="2" key="1">
    <citation type="journal article" date="2022" name="bioRxiv">
        <title>Deciphering the potential niche of two novel black yeast fungi from a biological soil crust based on their genomes, phenotypes, and melanin regulation.</title>
        <authorList>
            <consortium name="DOE Joint Genome Institute"/>
            <person name="Carr E.C."/>
            <person name="Barton Q."/>
            <person name="Grambo S."/>
            <person name="Sullivan M."/>
            <person name="Renfro C.M."/>
            <person name="Kuo A."/>
            <person name="Pangilinan J."/>
            <person name="Lipzen A."/>
            <person name="Keymanesh K."/>
            <person name="Savage E."/>
            <person name="Barry K."/>
            <person name="Grigoriev I.V."/>
            <person name="Riekhof W.R."/>
            <person name="Harris S.S."/>
        </authorList>
    </citation>
    <scope>NUCLEOTIDE SEQUENCE</scope>
    <source>
        <strain evidence="2">JF 03-4F</strain>
    </source>
</reference>
<feature type="signal peptide" evidence="1">
    <location>
        <begin position="1"/>
        <end position="19"/>
    </location>
</feature>
<evidence type="ECO:0000256" key="1">
    <source>
        <dbReference type="SAM" id="SignalP"/>
    </source>
</evidence>
<keyword evidence="1" id="KW-0732">Signal</keyword>
<comment type="caution">
    <text evidence="2">The sequence shown here is derived from an EMBL/GenBank/DDBJ whole genome shotgun (WGS) entry which is preliminary data.</text>
</comment>
<evidence type="ECO:0000313" key="3">
    <source>
        <dbReference type="Proteomes" id="UP001203852"/>
    </source>
</evidence>
<keyword evidence="3" id="KW-1185">Reference proteome</keyword>
<dbReference type="AlphaFoldDB" id="A0AAN6DQ99"/>
<dbReference type="EMBL" id="MU404358">
    <property type="protein sequence ID" value="KAI1610664.1"/>
    <property type="molecule type" value="Genomic_DNA"/>
</dbReference>
<organism evidence="2 3">
    <name type="scientific">Exophiala viscosa</name>
    <dbReference type="NCBI Taxonomy" id="2486360"/>
    <lineage>
        <taxon>Eukaryota</taxon>
        <taxon>Fungi</taxon>
        <taxon>Dikarya</taxon>
        <taxon>Ascomycota</taxon>
        <taxon>Pezizomycotina</taxon>
        <taxon>Eurotiomycetes</taxon>
        <taxon>Chaetothyriomycetidae</taxon>
        <taxon>Chaetothyriales</taxon>
        <taxon>Herpotrichiellaceae</taxon>
        <taxon>Exophiala</taxon>
    </lineage>
</organism>
<gene>
    <name evidence="2" type="ORF">EDD36DRAFT_331303</name>
</gene>